<dbReference type="Gene3D" id="3.30.420.10">
    <property type="entry name" value="Ribonuclease H-like superfamily/Ribonuclease H"/>
    <property type="match status" value="1"/>
</dbReference>
<evidence type="ECO:0000313" key="3">
    <source>
        <dbReference type="EMBL" id="KAI6658282.1"/>
    </source>
</evidence>
<protein>
    <submittedName>
        <fullName evidence="3">Transposase domain containing protein</fullName>
    </submittedName>
</protein>
<accession>A0AAV7KA33</accession>
<dbReference type="PANTHER" id="PTHR23022">
    <property type="entry name" value="TRANSPOSABLE ELEMENT-RELATED"/>
    <property type="match status" value="1"/>
</dbReference>
<feature type="domain" description="Transposase Tc1-like" evidence="1">
    <location>
        <begin position="72"/>
        <end position="141"/>
    </location>
</feature>
<dbReference type="Pfam" id="PF13358">
    <property type="entry name" value="DDE_3"/>
    <property type="match status" value="1"/>
</dbReference>
<dbReference type="PANTHER" id="PTHR23022:SF134">
    <property type="entry name" value="TRANSPOSABLE ELEMENT TC1 TRANSPOSASE"/>
    <property type="match status" value="1"/>
</dbReference>
<reference evidence="3 4" key="1">
    <citation type="journal article" date="2023" name="BMC Biol.">
        <title>The compact genome of the sponge Oopsacas minuta (Hexactinellida) is lacking key metazoan core genes.</title>
        <authorList>
            <person name="Santini S."/>
            <person name="Schenkelaars Q."/>
            <person name="Jourda C."/>
            <person name="Duchesne M."/>
            <person name="Belahbib H."/>
            <person name="Rocher C."/>
            <person name="Selva M."/>
            <person name="Riesgo A."/>
            <person name="Vervoort M."/>
            <person name="Leys S.P."/>
            <person name="Kodjabachian L."/>
            <person name="Le Bivic A."/>
            <person name="Borchiellini C."/>
            <person name="Claverie J.M."/>
            <person name="Renard E."/>
        </authorList>
    </citation>
    <scope>NUCLEOTIDE SEQUENCE [LARGE SCALE GENOMIC DNA]</scope>
    <source>
        <strain evidence="3">SPO-2</strain>
    </source>
</reference>
<dbReference type="SUPFAM" id="SSF46689">
    <property type="entry name" value="Homeodomain-like"/>
    <property type="match status" value="1"/>
</dbReference>
<feature type="domain" description="Tc1-like transposase DDE" evidence="2">
    <location>
        <begin position="149"/>
        <end position="286"/>
    </location>
</feature>
<sequence>MPSKLRISIENRANLILLSESGHTQREVAKMVGCSQKSVAEILKKHRLTGTVRDLAIPGRPRVTTKRQDNLLVRKCKKDRFKTATQIKAEVLSEYSIKLSTSTVQRRLRGAGLFGRKPRRKSRLTTKHKRDRLSFARSHKNWNTEECARVVFSDESRFLLYTNDGRAYVRRMKGEEFSERCLQKTCKFGGGGIMKVSGNLKTNSYIDILENALIPSVDLHSLHSDWTFQQDNAPCHKSKGTKQWFGEQKIEVMNWLAQSPDLDPIENLWDHISLRIQEKSPSNYSELWNAILSTWDSIDINRLHTLIESMPQRCKAVIQARGGTTKY</sequence>
<dbReference type="InterPro" id="IPR038717">
    <property type="entry name" value="Tc1-like_DDE_dom"/>
</dbReference>
<name>A0AAV7KA33_9METZ</name>
<dbReference type="Gene3D" id="1.10.10.10">
    <property type="entry name" value="Winged helix-like DNA-binding domain superfamily/Winged helix DNA-binding domain"/>
    <property type="match status" value="1"/>
</dbReference>
<evidence type="ECO:0000313" key="4">
    <source>
        <dbReference type="Proteomes" id="UP001165289"/>
    </source>
</evidence>
<dbReference type="InterPro" id="IPR009057">
    <property type="entry name" value="Homeodomain-like_sf"/>
</dbReference>
<dbReference type="Pfam" id="PF01498">
    <property type="entry name" value="HTH_Tnp_Tc3_2"/>
    <property type="match status" value="1"/>
</dbReference>
<dbReference type="GO" id="GO:0015074">
    <property type="term" value="P:DNA integration"/>
    <property type="evidence" value="ECO:0007669"/>
    <property type="project" value="InterPro"/>
</dbReference>
<dbReference type="EMBL" id="JAKMXF010000099">
    <property type="protein sequence ID" value="KAI6658282.1"/>
    <property type="molecule type" value="Genomic_DNA"/>
</dbReference>
<proteinExistence type="predicted"/>
<dbReference type="InterPro" id="IPR002492">
    <property type="entry name" value="Transposase_Tc1-like"/>
</dbReference>
<dbReference type="InterPro" id="IPR047655">
    <property type="entry name" value="Transpos_IS630-like"/>
</dbReference>
<evidence type="ECO:0000259" key="2">
    <source>
        <dbReference type="Pfam" id="PF13358"/>
    </source>
</evidence>
<keyword evidence="4" id="KW-1185">Reference proteome</keyword>
<dbReference type="GO" id="GO:0006313">
    <property type="term" value="P:DNA transposition"/>
    <property type="evidence" value="ECO:0007669"/>
    <property type="project" value="InterPro"/>
</dbReference>
<dbReference type="InterPro" id="IPR036388">
    <property type="entry name" value="WH-like_DNA-bd_sf"/>
</dbReference>
<dbReference type="Proteomes" id="UP001165289">
    <property type="component" value="Unassembled WGS sequence"/>
</dbReference>
<evidence type="ECO:0000259" key="1">
    <source>
        <dbReference type="Pfam" id="PF01498"/>
    </source>
</evidence>
<dbReference type="GO" id="GO:0003677">
    <property type="term" value="F:DNA binding"/>
    <property type="evidence" value="ECO:0007669"/>
    <property type="project" value="InterPro"/>
</dbReference>
<comment type="caution">
    <text evidence="3">The sequence shown here is derived from an EMBL/GenBank/DDBJ whole genome shotgun (WGS) entry which is preliminary data.</text>
</comment>
<dbReference type="AlphaFoldDB" id="A0AAV7KA33"/>
<dbReference type="NCBIfam" id="NF033545">
    <property type="entry name" value="transpos_IS630"/>
    <property type="match status" value="1"/>
</dbReference>
<gene>
    <name evidence="3" type="ORF">LOD99_15551</name>
</gene>
<organism evidence="3 4">
    <name type="scientific">Oopsacas minuta</name>
    <dbReference type="NCBI Taxonomy" id="111878"/>
    <lineage>
        <taxon>Eukaryota</taxon>
        <taxon>Metazoa</taxon>
        <taxon>Porifera</taxon>
        <taxon>Hexactinellida</taxon>
        <taxon>Hexasterophora</taxon>
        <taxon>Lyssacinosida</taxon>
        <taxon>Leucopsacidae</taxon>
        <taxon>Oopsacas</taxon>
    </lineage>
</organism>
<dbReference type="InterPro" id="IPR052338">
    <property type="entry name" value="Transposase_5"/>
</dbReference>
<dbReference type="InterPro" id="IPR036397">
    <property type="entry name" value="RNaseH_sf"/>
</dbReference>